<keyword evidence="4" id="KW-0732">Signal</keyword>
<dbReference type="EMBL" id="VSSQ01000051">
    <property type="protein sequence ID" value="MPL70066.1"/>
    <property type="molecule type" value="Genomic_DNA"/>
</dbReference>
<dbReference type="SUPFAM" id="SSF49464">
    <property type="entry name" value="Carboxypeptidase regulatory domain-like"/>
    <property type="match status" value="1"/>
</dbReference>
<proteinExistence type="predicted"/>
<accession>A0A644TSU1</accession>
<comment type="caution">
    <text evidence="7">The sequence shown here is derived from an EMBL/GenBank/DDBJ whole genome shotgun (WGS) entry which is preliminary data.</text>
</comment>
<dbReference type="PROSITE" id="PS01156">
    <property type="entry name" value="TONB_DEPENDENT_REC_2"/>
    <property type="match status" value="1"/>
</dbReference>
<dbReference type="Gene3D" id="2.40.170.20">
    <property type="entry name" value="TonB-dependent receptor, beta-barrel domain"/>
    <property type="match status" value="1"/>
</dbReference>
<dbReference type="AlphaFoldDB" id="A0A644TSU1"/>
<evidence type="ECO:0000256" key="3">
    <source>
        <dbReference type="ARBA" id="ARBA00022692"/>
    </source>
</evidence>
<evidence type="ECO:0000256" key="4">
    <source>
        <dbReference type="ARBA" id="ARBA00022729"/>
    </source>
</evidence>
<evidence type="ECO:0000256" key="1">
    <source>
        <dbReference type="ARBA" id="ARBA00004571"/>
    </source>
</evidence>
<sequence>MLRKLFFTLGLFLTTSLILYSQGTLTGTITDAKTGEPMPFVNVIVQQNGQQKGGAQTDMDGNYQIKPLSAGSYDVVASFVGYQKGMKTGVRVNASGYSTGGSIALEPSSTQLDVVNIEAYAVPLIDPGTPEQGKRITNEDIEKMTANTVEGIIATVGGVSDNDGQAGTTRGEGSMVTYVNGVAKKGTVNIPKQAIQEVQVILGGTPARFGESIGGTTNITLRPPANKFNGMVGYQTSEPFDTRGYHRLDVYLTGPLYKKTTADGAEKSIIGFRLAGFNSYTQDPYNRPSDRAYYMLKEDKQEFLNNNPLTFNPVSGAVYNTASYLRLSDFEKVGRKPNMWNNYLYLEGGLDIRFSDNSALLINGEFVNSIRKDGSAAGMLLNNANNSESKANSFMVMADFTQKFSNTSETSKIKNIIFNINGSYSRSYSETYNKDHGDDLFKYGHIGTFHTYKRNTYQLSRMEINGVMQDVMEHNGWLDYQVDFTPSDNNPGLARYTWQLYNDPDFASIRPMLFNYDNIRSFLGLTNGDVPNTIYPITDFSWTNVGVPYRGYSKSERQDVYFSAKVSADIGKHSLELGFQYDQSTYRAYSLTASSLWTIMKQEANSHILYRDLGNPIIDNSGSIPYVTYNRSYDQASQTFFDRALRQKLGLSVTGTEFIDIDSYDPSTFSMDMFSADELFNNGGNNSIVSYYGYDHRGNVVKGKQNLQSFFSDPTNRTLGAWQPIYMAGYIQDQFFFKDLIFNIGLRVDRFDGNQMGLKDPYLLYSAYTAGELAIPNRPANIGDDYVVYVSSLNGNSSPSDVNNDGFIRGYRNGNTWYNANGEIVSDPKSVAAASGQPLPFRKGELNDTGLPYEISTDAFEDYKPIIIPMPRIAFSFPVSDKSEFKASYDMIARRPQSYWMANYVDYLFMERQSGQTLNNPTLEPEKITNYELGFTQVLSKSSVLVMSAYYKETRDLIAYVQYVGADPTSLYYSFGNQDFRTTKGITVTYELKRSNNIRINANYTLQYAEGTTGLPRTTVVSLIQAGYPNIKMLYPINDDRRHEFKLQLDFRYFGGKDYNGPTTKRVVKDKATGEDRSQVINWLQNFGVNITGVAQSGRPYTKYFSNTQKTIVGSFNGARLPWVFRVDMNIDKTYNIKVGKKVTQLNLFARISNVLNIKNVASVFGVTGDPDDNGYLTDPETQTIIANQLNENSFRDYYMMYLNNYEYNYQRPRMVYLGVTYTF</sequence>
<dbReference type="PANTHER" id="PTHR30069:SF29">
    <property type="entry name" value="HEMOGLOBIN AND HEMOGLOBIN-HAPTOGLOBIN-BINDING PROTEIN 1-RELATED"/>
    <property type="match status" value="1"/>
</dbReference>
<dbReference type="PANTHER" id="PTHR30069">
    <property type="entry name" value="TONB-DEPENDENT OUTER MEMBRANE RECEPTOR"/>
    <property type="match status" value="1"/>
</dbReference>
<evidence type="ECO:0000256" key="2">
    <source>
        <dbReference type="ARBA" id="ARBA00022448"/>
    </source>
</evidence>
<dbReference type="SUPFAM" id="SSF56935">
    <property type="entry name" value="Porins"/>
    <property type="match status" value="1"/>
</dbReference>
<dbReference type="GO" id="GO:0044718">
    <property type="term" value="P:siderophore transmembrane transport"/>
    <property type="evidence" value="ECO:0007669"/>
    <property type="project" value="TreeGrafter"/>
</dbReference>
<keyword evidence="3" id="KW-0812">Transmembrane</keyword>
<dbReference type="Pfam" id="PF13620">
    <property type="entry name" value="CarboxypepD_reg"/>
    <property type="match status" value="1"/>
</dbReference>
<evidence type="ECO:0000313" key="7">
    <source>
        <dbReference type="EMBL" id="MPL70066.1"/>
    </source>
</evidence>
<dbReference type="GO" id="GO:0009279">
    <property type="term" value="C:cell outer membrane"/>
    <property type="evidence" value="ECO:0007669"/>
    <property type="project" value="UniProtKB-SubCell"/>
</dbReference>
<dbReference type="InterPro" id="IPR010917">
    <property type="entry name" value="TonB_rcpt_CS"/>
</dbReference>
<protein>
    <submittedName>
        <fullName evidence="7">Uncharacterized protein</fullName>
    </submittedName>
</protein>
<dbReference type="InterPro" id="IPR008969">
    <property type="entry name" value="CarboxyPept-like_regulatory"/>
</dbReference>
<keyword evidence="2" id="KW-0813">Transport</keyword>
<dbReference type="GO" id="GO:0015344">
    <property type="term" value="F:siderophore uptake transmembrane transporter activity"/>
    <property type="evidence" value="ECO:0007669"/>
    <property type="project" value="TreeGrafter"/>
</dbReference>
<name>A0A644TSU1_9ZZZZ</name>
<dbReference type="Gene3D" id="2.60.40.1120">
    <property type="entry name" value="Carboxypeptidase-like, regulatory domain"/>
    <property type="match status" value="1"/>
</dbReference>
<evidence type="ECO:0000256" key="5">
    <source>
        <dbReference type="ARBA" id="ARBA00023136"/>
    </source>
</evidence>
<gene>
    <name evidence="7" type="ORF">SDC9_15817</name>
</gene>
<dbReference type="InterPro" id="IPR039426">
    <property type="entry name" value="TonB-dep_rcpt-like"/>
</dbReference>
<dbReference type="InterPro" id="IPR036942">
    <property type="entry name" value="Beta-barrel_TonB_sf"/>
</dbReference>
<dbReference type="InterPro" id="IPR037066">
    <property type="entry name" value="Plug_dom_sf"/>
</dbReference>
<keyword evidence="5" id="KW-0472">Membrane</keyword>
<reference evidence="7" key="1">
    <citation type="submission" date="2019-08" db="EMBL/GenBank/DDBJ databases">
        <authorList>
            <person name="Kucharzyk K."/>
            <person name="Murdoch R.W."/>
            <person name="Higgins S."/>
            <person name="Loffler F."/>
        </authorList>
    </citation>
    <scope>NUCLEOTIDE SEQUENCE</scope>
</reference>
<dbReference type="Gene3D" id="2.170.130.10">
    <property type="entry name" value="TonB-dependent receptor, plug domain"/>
    <property type="match status" value="1"/>
</dbReference>
<organism evidence="7">
    <name type="scientific">bioreactor metagenome</name>
    <dbReference type="NCBI Taxonomy" id="1076179"/>
    <lineage>
        <taxon>unclassified sequences</taxon>
        <taxon>metagenomes</taxon>
        <taxon>ecological metagenomes</taxon>
    </lineage>
</organism>
<comment type="subcellular location">
    <subcellularLocation>
        <location evidence="1">Cell outer membrane</location>
        <topology evidence="1">Multi-pass membrane protein</topology>
    </subcellularLocation>
</comment>
<keyword evidence="6" id="KW-0998">Cell outer membrane</keyword>
<evidence type="ECO:0000256" key="6">
    <source>
        <dbReference type="ARBA" id="ARBA00023237"/>
    </source>
</evidence>